<dbReference type="STRING" id="74649.A0A2P6P2L2"/>
<evidence type="ECO:0000313" key="3">
    <source>
        <dbReference type="EMBL" id="PRQ16161.1"/>
    </source>
</evidence>
<proteinExistence type="inferred from homology"/>
<dbReference type="Gramene" id="PRQ16161">
    <property type="protein sequence ID" value="PRQ16161"/>
    <property type="gene ID" value="RchiOBHm_Chr7g0181191"/>
</dbReference>
<accession>A0A2P6P2L2</accession>
<dbReference type="Pfam" id="PF07859">
    <property type="entry name" value="Abhydrolase_3"/>
    <property type="match status" value="1"/>
</dbReference>
<gene>
    <name evidence="3" type="ORF">RchiOBHm_Chr7g0181191</name>
</gene>
<dbReference type="OrthoDB" id="408631at2759"/>
<dbReference type="InterPro" id="IPR029058">
    <property type="entry name" value="AB_hydrolase_fold"/>
</dbReference>
<dbReference type="PANTHER" id="PTHR23024:SF24">
    <property type="entry name" value="ALPHA_BETA HYDROLASE FOLD-3 DOMAIN-CONTAINING PROTEIN"/>
    <property type="match status" value="1"/>
</dbReference>
<dbReference type="GO" id="GO:0106435">
    <property type="term" value="F:carboxylesterase activity"/>
    <property type="evidence" value="ECO:0007669"/>
    <property type="project" value="UniProtKB-EC"/>
</dbReference>
<comment type="similarity">
    <text evidence="1">Belongs to the 'GDXG' lipolytic enzyme family.</text>
</comment>
<reference evidence="3 4" key="1">
    <citation type="journal article" date="2018" name="Nat. Genet.">
        <title>The Rosa genome provides new insights in the design of modern roses.</title>
        <authorList>
            <person name="Bendahmane M."/>
        </authorList>
    </citation>
    <scope>NUCLEOTIDE SEQUENCE [LARGE SCALE GENOMIC DNA]</scope>
    <source>
        <strain evidence="4">cv. Old Blush</strain>
    </source>
</reference>
<dbReference type="GO" id="GO:0009860">
    <property type="term" value="P:pollen tube growth"/>
    <property type="evidence" value="ECO:0007669"/>
    <property type="project" value="TreeGrafter"/>
</dbReference>
<dbReference type="EC" id="3.1.1.1" evidence="3"/>
<keyword evidence="4" id="KW-1185">Reference proteome</keyword>
<keyword evidence="3" id="KW-0378">Hydrolase</keyword>
<comment type="caution">
    <text evidence="3">The sequence shown here is derived from an EMBL/GenBank/DDBJ whole genome shotgun (WGS) entry which is preliminary data.</text>
</comment>
<dbReference type="InterPro" id="IPR050466">
    <property type="entry name" value="Carboxylest/Gibb_receptor"/>
</dbReference>
<dbReference type="EMBL" id="PDCK01000045">
    <property type="protein sequence ID" value="PRQ16161.1"/>
    <property type="molecule type" value="Genomic_DNA"/>
</dbReference>
<dbReference type="Gene3D" id="3.40.50.1820">
    <property type="entry name" value="alpha/beta hydrolase"/>
    <property type="match status" value="1"/>
</dbReference>
<dbReference type="PANTHER" id="PTHR23024">
    <property type="entry name" value="ARYLACETAMIDE DEACETYLASE"/>
    <property type="match status" value="1"/>
</dbReference>
<sequence length="339" mass="38244">MAKIQSSPDLPWTVRLFISAVSFAVDTSCRSNFTVNRRLWNLLDYKPSPLTKPHRNLKSSDVVTDPSHNLWFRLYTPTAATTKKLPILVFFHGGGFAFMSASSKLYDDFCQRLTRELPAVVVSVNYRLSPEHRYPCQYDDGFDVLKFIDGSSSSCLFEGANLGQCFLAGDSAGGNIAHHVAIRASGHEFRHLKVVGMLAIQPFFGGEERTESETRLKNMPLVNMERTDWMWKAFLPEGSDRDHPVVNVFGPNAVDILGVDFPATIVFVGGLDQLQDWQKRYYEGLKKRGKQAELVVFPNAIHTFYAYPELDDSSVFIHRVRDFVQAHAIIQCNSNSTII</sequence>
<dbReference type="InterPro" id="IPR013094">
    <property type="entry name" value="AB_hydrolase_3"/>
</dbReference>
<dbReference type="SUPFAM" id="SSF53474">
    <property type="entry name" value="alpha/beta-Hydrolases"/>
    <property type="match status" value="1"/>
</dbReference>
<dbReference type="OMA" id="NDAWDAR"/>
<evidence type="ECO:0000313" key="4">
    <source>
        <dbReference type="Proteomes" id="UP000238479"/>
    </source>
</evidence>
<organism evidence="3 4">
    <name type="scientific">Rosa chinensis</name>
    <name type="common">China rose</name>
    <dbReference type="NCBI Taxonomy" id="74649"/>
    <lineage>
        <taxon>Eukaryota</taxon>
        <taxon>Viridiplantae</taxon>
        <taxon>Streptophyta</taxon>
        <taxon>Embryophyta</taxon>
        <taxon>Tracheophyta</taxon>
        <taxon>Spermatophyta</taxon>
        <taxon>Magnoliopsida</taxon>
        <taxon>eudicotyledons</taxon>
        <taxon>Gunneridae</taxon>
        <taxon>Pentapetalae</taxon>
        <taxon>rosids</taxon>
        <taxon>fabids</taxon>
        <taxon>Rosales</taxon>
        <taxon>Rosaceae</taxon>
        <taxon>Rosoideae</taxon>
        <taxon>Rosoideae incertae sedis</taxon>
        <taxon>Rosa</taxon>
    </lineage>
</organism>
<dbReference type="AlphaFoldDB" id="A0A2P6P2L2"/>
<protein>
    <submittedName>
        <fullName evidence="3">Putative carboxylesterase</fullName>
        <ecNumber evidence="3">3.1.1.1</ecNumber>
    </submittedName>
</protein>
<dbReference type="Proteomes" id="UP000238479">
    <property type="component" value="Chromosome 7"/>
</dbReference>
<evidence type="ECO:0000256" key="1">
    <source>
        <dbReference type="ARBA" id="ARBA00010515"/>
    </source>
</evidence>
<name>A0A2P6P2L2_ROSCH</name>
<feature type="domain" description="Alpha/beta hydrolase fold-3" evidence="2">
    <location>
        <begin position="88"/>
        <end position="305"/>
    </location>
</feature>
<evidence type="ECO:0000259" key="2">
    <source>
        <dbReference type="Pfam" id="PF07859"/>
    </source>
</evidence>